<evidence type="ECO:0000313" key="2">
    <source>
        <dbReference type="EMBL" id="GAA0153617.1"/>
    </source>
</evidence>
<dbReference type="EMBL" id="BAABME010002216">
    <property type="protein sequence ID" value="GAA0153617.1"/>
    <property type="molecule type" value="Genomic_DNA"/>
</dbReference>
<keyword evidence="3" id="KW-1185">Reference proteome</keyword>
<organism evidence="2 3">
    <name type="scientific">Lithospermum erythrorhizon</name>
    <name type="common">Purple gromwell</name>
    <name type="synonym">Lithospermum officinale var. erythrorhizon</name>
    <dbReference type="NCBI Taxonomy" id="34254"/>
    <lineage>
        <taxon>Eukaryota</taxon>
        <taxon>Viridiplantae</taxon>
        <taxon>Streptophyta</taxon>
        <taxon>Embryophyta</taxon>
        <taxon>Tracheophyta</taxon>
        <taxon>Spermatophyta</taxon>
        <taxon>Magnoliopsida</taxon>
        <taxon>eudicotyledons</taxon>
        <taxon>Gunneridae</taxon>
        <taxon>Pentapetalae</taxon>
        <taxon>asterids</taxon>
        <taxon>lamiids</taxon>
        <taxon>Boraginales</taxon>
        <taxon>Boraginaceae</taxon>
        <taxon>Boraginoideae</taxon>
        <taxon>Lithospermeae</taxon>
        <taxon>Lithospermum</taxon>
    </lineage>
</organism>
<proteinExistence type="predicted"/>
<protein>
    <submittedName>
        <fullName evidence="2">Uncharacterized protein</fullName>
    </submittedName>
</protein>
<feature type="compositionally biased region" description="Low complexity" evidence="1">
    <location>
        <begin position="11"/>
        <end position="25"/>
    </location>
</feature>
<dbReference type="AlphaFoldDB" id="A0AAV3PRR7"/>
<name>A0AAV3PRR7_LITER</name>
<accession>A0AAV3PRR7</accession>
<sequence length="210" mass="23745">MPLTFQVIMASSSPSGKHSPSPSYSTFSAPTPRRTPSLERVAQLRDMENEIFEQLEVDLEDDPEYSVMRAALGLFFRWVDLMDTLDEEAQLRRSPYLILLEDARSEVVSQSLHNRELLSHADPHLVDSMASCRLLERNQTTLSELAVIAHRVEFYAGSIRALQARHELLDREVVIVDQAFRSTAVVGAHYSDIEGQLEARLGALEHLLPF</sequence>
<feature type="region of interest" description="Disordered" evidence="1">
    <location>
        <begin position="11"/>
        <end position="36"/>
    </location>
</feature>
<reference evidence="2 3" key="1">
    <citation type="submission" date="2024-01" db="EMBL/GenBank/DDBJ databases">
        <title>The complete chloroplast genome sequence of Lithospermum erythrorhizon: insights into the phylogenetic relationship among Boraginaceae species and the maternal lineages of purple gromwells.</title>
        <authorList>
            <person name="Okada T."/>
            <person name="Watanabe K."/>
        </authorList>
    </citation>
    <scope>NUCLEOTIDE SEQUENCE [LARGE SCALE GENOMIC DNA]</scope>
</reference>
<comment type="caution">
    <text evidence="2">The sequence shown here is derived from an EMBL/GenBank/DDBJ whole genome shotgun (WGS) entry which is preliminary data.</text>
</comment>
<dbReference type="Proteomes" id="UP001454036">
    <property type="component" value="Unassembled WGS sequence"/>
</dbReference>
<evidence type="ECO:0000256" key="1">
    <source>
        <dbReference type="SAM" id="MobiDB-lite"/>
    </source>
</evidence>
<gene>
    <name evidence="2" type="ORF">LIER_11815</name>
</gene>
<evidence type="ECO:0000313" key="3">
    <source>
        <dbReference type="Proteomes" id="UP001454036"/>
    </source>
</evidence>